<dbReference type="EMBL" id="LZLC01000137">
    <property type="protein sequence ID" value="OBJ41210.1"/>
    <property type="molecule type" value="Genomic_DNA"/>
</dbReference>
<proteinExistence type="predicted"/>
<dbReference type="AlphaFoldDB" id="A0A1A3GZH7"/>
<accession>A0A1A3GZH7</accession>
<reference evidence="1 2" key="1">
    <citation type="submission" date="2016-06" db="EMBL/GenBank/DDBJ databases">
        <authorList>
            <person name="Kjaerup R.B."/>
            <person name="Dalgaard T.S."/>
            <person name="Juul-Madsen H.R."/>
        </authorList>
    </citation>
    <scope>NUCLEOTIDE SEQUENCE [LARGE SCALE GENOMIC DNA]</scope>
    <source>
        <strain evidence="1 2">1127319.6</strain>
    </source>
</reference>
<evidence type="ECO:0000313" key="1">
    <source>
        <dbReference type="EMBL" id="OBJ41210.1"/>
    </source>
</evidence>
<gene>
    <name evidence="1" type="ORF">A5630_23310</name>
</gene>
<sequence length="78" mass="8284">MNKTGQEVNIMTAPPLTPPTVVSHGVVGVHVRGLGCSYATCTCGWTARPRHLRASAEQDAWAHSIESGCALAFPLVNR</sequence>
<comment type="caution">
    <text evidence="1">The sequence shown here is derived from an EMBL/GenBank/DDBJ whole genome shotgun (WGS) entry which is preliminary data.</text>
</comment>
<organism evidence="1 2">
    <name type="scientific">Mycolicibacterium mucogenicum</name>
    <name type="common">Mycobacterium mucogenicum</name>
    <dbReference type="NCBI Taxonomy" id="56689"/>
    <lineage>
        <taxon>Bacteria</taxon>
        <taxon>Bacillati</taxon>
        <taxon>Actinomycetota</taxon>
        <taxon>Actinomycetes</taxon>
        <taxon>Mycobacteriales</taxon>
        <taxon>Mycobacteriaceae</taxon>
        <taxon>Mycolicibacterium</taxon>
    </lineage>
</organism>
<dbReference type="OrthoDB" id="4632018at2"/>
<protein>
    <submittedName>
        <fullName evidence="1">Uncharacterized protein</fullName>
    </submittedName>
</protein>
<dbReference type="Proteomes" id="UP000093898">
    <property type="component" value="Unassembled WGS sequence"/>
</dbReference>
<evidence type="ECO:0000313" key="2">
    <source>
        <dbReference type="Proteomes" id="UP000093898"/>
    </source>
</evidence>
<name>A0A1A3GZH7_MYCMU</name>